<keyword evidence="2" id="KW-1185">Reference proteome</keyword>
<name>A0ABQ4NKJ2_9RHOB</name>
<comment type="caution">
    <text evidence="1">The sequence shown here is derived from an EMBL/GenBank/DDBJ whole genome shotgun (WGS) entry which is preliminary data.</text>
</comment>
<dbReference type="Proteomes" id="UP000786693">
    <property type="component" value="Unassembled WGS sequence"/>
</dbReference>
<proteinExistence type="predicted"/>
<organism evidence="1 2">
    <name type="scientific">Jannaschia pagri</name>
    <dbReference type="NCBI Taxonomy" id="2829797"/>
    <lineage>
        <taxon>Bacteria</taxon>
        <taxon>Pseudomonadati</taxon>
        <taxon>Pseudomonadota</taxon>
        <taxon>Alphaproteobacteria</taxon>
        <taxon>Rhodobacterales</taxon>
        <taxon>Roseobacteraceae</taxon>
        <taxon>Jannaschia</taxon>
    </lineage>
</organism>
<dbReference type="RefSeq" id="WP_220748420.1">
    <property type="nucleotide sequence ID" value="NZ_BPFH01000002.1"/>
</dbReference>
<evidence type="ECO:0000313" key="1">
    <source>
        <dbReference type="EMBL" id="GIT94929.1"/>
    </source>
</evidence>
<evidence type="ECO:0000313" key="2">
    <source>
        <dbReference type="Proteomes" id="UP000786693"/>
    </source>
</evidence>
<sequence length="140" mass="14059">MAASFLWCAVIARSRDVALPLEVRRGAGQGGGDLVLLETPMRLLTLLAVVPFVLAACGAPAPTGGGRAPAAIAAGSGVCPDPDPVRDGPLVDAIRTGSVGPIDATLARNPSDARAVAAKAVVDGRTSADPNQLACFAPYF</sequence>
<protein>
    <submittedName>
        <fullName evidence="1">Uncharacterized protein</fullName>
    </submittedName>
</protein>
<dbReference type="EMBL" id="BPFH01000002">
    <property type="protein sequence ID" value="GIT94929.1"/>
    <property type="molecule type" value="Genomic_DNA"/>
</dbReference>
<reference evidence="1 2" key="1">
    <citation type="submission" date="2021-05" db="EMBL/GenBank/DDBJ databases">
        <title>Bacteria Genome sequencing.</title>
        <authorList>
            <person name="Takabe Y."/>
            <person name="Nakajima Y."/>
            <person name="Suzuki S."/>
            <person name="Shiozaki T."/>
        </authorList>
    </citation>
    <scope>NUCLEOTIDE SEQUENCE [LARGE SCALE GENOMIC DNA]</scope>
    <source>
        <strain evidence="1 2">AI_62</strain>
    </source>
</reference>
<gene>
    <name evidence="1" type="ORF">JANAI62_15520</name>
</gene>
<accession>A0ABQ4NKJ2</accession>